<reference evidence="2 3" key="1">
    <citation type="submission" date="2020-08" db="EMBL/GenBank/DDBJ databases">
        <title>A Genomic Blueprint of the Chicken Gut Microbiome.</title>
        <authorList>
            <person name="Gilroy R."/>
            <person name="Ravi A."/>
            <person name="Getino M."/>
            <person name="Pursley I."/>
            <person name="Horton D.L."/>
            <person name="Alikhan N.-F."/>
            <person name="Baker D."/>
            <person name="Gharbi K."/>
            <person name="Hall N."/>
            <person name="Watson M."/>
            <person name="Adriaenssens E.M."/>
            <person name="Foster-Nyarko E."/>
            <person name="Jarju S."/>
            <person name="Secka A."/>
            <person name="Antonio M."/>
            <person name="Oren A."/>
            <person name="Chaudhuri R."/>
            <person name="La Ragione R.M."/>
            <person name="Hildebrand F."/>
            <person name="Pallen M.J."/>
        </authorList>
    </citation>
    <scope>NUCLEOTIDE SEQUENCE [LARGE SCALE GENOMIC DNA]</scope>
    <source>
        <strain evidence="2 3">Sa2CUA10</strain>
    </source>
</reference>
<protein>
    <submittedName>
        <fullName evidence="2">Uncharacterized protein</fullName>
    </submittedName>
</protein>
<keyword evidence="1" id="KW-1133">Transmembrane helix</keyword>
<feature type="transmembrane region" description="Helical" evidence="1">
    <location>
        <begin position="56"/>
        <end position="75"/>
    </location>
</feature>
<feature type="transmembrane region" description="Helical" evidence="1">
    <location>
        <begin position="158"/>
        <end position="178"/>
    </location>
</feature>
<feature type="transmembrane region" description="Helical" evidence="1">
    <location>
        <begin position="184"/>
        <end position="205"/>
    </location>
</feature>
<dbReference type="RefSeq" id="WP_191753323.1">
    <property type="nucleotide sequence ID" value="NZ_JACSQM010000003.1"/>
</dbReference>
<comment type="caution">
    <text evidence="2">The sequence shown here is derived from an EMBL/GenBank/DDBJ whole genome shotgun (WGS) entry which is preliminary data.</text>
</comment>
<accession>A0ABR8SKF8</accession>
<feature type="transmembrane region" description="Helical" evidence="1">
    <location>
        <begin position="31"/>
        <end position="50"/>
    </location>
</feature>
<sequence>MKLDENIKFRNLPDAFKEHLTFFASFQIKQIIGAFTFIGLDLVIIMPLLFPYIEEVLFITLPLILLINVWAIRLLIKNPSETEFESLLYLGFLGAVGSFCYFVLTQKMSYWLLNIDSPLYYIISLVAYVVLILVFIYKKNNKFSSIQIDVNKNNSSLIWNKVFTWSVPAGYIIVHILMNQSSALLHSYMIIMYSGLLIFFTDISVKFFHRYLFIKSNIHLVKLSKSKTSKLNAKKI</sequence>
<feature type="transmembrane region" description="Helical" evidence="1">
    <location>
        <begin position="119"/>
        <end position="137"/>
    </location>
</feature>
<name>A0ABR8SKF8_9BACL</name>
<feature type="transmembrane region" description="Helical" evidence="1">
    <location>
        <begin position="87"/>
        <end position="104"/>
    </location>
</feature>
<gene>
    <name evidence="2" type="ORF">H9648_07670</name>
</gene>
<dbReference type="Proteomes" id="UP000603641">
    <property type="component" value="Unassembled WGS sequence"/>
</dbReference>
<dbReference type="EMBL" id="JACSQM010000003">
    <property type="protein sequence ID" value="MBD7963930.1"/>
    <property type="molecule type" value="Genomic_DNA"/>
</dbReference>
<evidence type="ECO:0000313" key="2">
    <source>
        <dbReference type="EMBL" id="MBD7963930.1"/>
    </source>
</evidence>
<evidence type="ECO:0000313" key="3">
    <source>
        <dbReference type="Proteomes" id="UP000603641"/>
    </source>
</evidence>
<proteinExistence type="predicted"/>
<keyword evidence="1" id="KW-0472">Membrane</keyword>
<keyword evidence="3" id="KW-1185">Reference proteome</keyword>
<organism evidence="2 3">
    <name type="scientific">Fictibacillus norfolkensis</name>
    <dbReference type="NCBI Taxonomy" id="2762233"/>
    <lineage>
        <taxon>Bacteria</taxon>
        <taxon>Bacillati</taxon>
        <taxon>Bacillota</taxon>
        <taxon>Bacilli</taxon>
        <taxon>Bacillales</taxon>
        <taxon>Fictibacillaceae</taxon>
        <taxon>Fictibacillus</taxon>
    </lineage>
</organism>
<evidence type="ECO:0000256" key="1">
    <source>
        <dbReference type="SAM" id="Phobius"/>
    </source>
</evidence>
<keyword evidence="1" id="KW-0812">Transmembrane</keyword>